<reference evidence="1" key="2">
    <citation type="journal article" date="2015" name="Fish Shellfish Immunol.">
        <title>Early steps in the European eel (Anguilla anguilla)-Vibrio vulnificus interaction in the gills: Role of the RtxA13 toxin.</title>
        <authorList>
            <person name="Callol A."/>
            <person name="Pajuelo D."/>
            <person name="Ebbesson L."/>
            <person name="Teles M."/>
            <person name="MacKenzie S."/>
            <person name="Amaro C."/>
        </authorList>
    </citation>
    <scope>NUCLEOTIDE SEQUENCE</scope>
</reference>
<dbReference type="EMBL" id="GBXM01077004">
    <property type="protein sequence ID" value="JAH31573.1"/>
    <property type="molecule type" value="Transcribed_RNA"/>
</dbReference>
<organism evidence="1">
    <name type="scientific">Anguilla anguilla</name>
    <name type="common">European freshwater eel</name>
    <name type="synonym">Muraena anguilla</name>
    <dbReference type="NCBI Taxonomy" id="7936"/>
    <lineage>
        <taxon>Eukaryota</taxon>
        <taxon>Metazoa</taxon>
        <taxon>Chordata</taxon>
        <taxon>Craniata</taxon>
        <taxon>Vertebrata</taxon>
        <taxon>Euteleostomi</taxon>
        <taxon>Actinopterygii</taxon>
        <taxon>Neopterygii</taxon>
        <taxon>Teleostei</taxon>
        <taxon>Anguilliformes</taxon>
        <taxon>Anguillidae</taxon>
        <taxon>Anguilla</taxon>
    </lineage>
</organism>
<protein>
    <submittedName>
        <fullName evidence="1">Uncharacterized protein</fullName>
    </submittedName>
</protein>
<proteinExistence type="predicted"/>
<dbReference type="AlphaFoldDB" id="A0A0E9RTH5"/>
<accession>A0A0E9RTH5</accession>
<evidence type="ECO:0000313" key="1">
    <source>
        <dbReference type="EMBL" id="JAH31573.1"/>
    </source>
</evidence>
<reference evidence="1" key="1">
    <citation type="submission" date="2014-11" db="EMBL/GenBank/DDBJ databases">
        <authorList>
            <person name="Amaro Gonzalez C."/>
        </authorList>
    </citation>
    <scope>NUCLEOTIDE SEQUENCE</scope>
</reference>
<sequence>MARELKKGCSATPKDVHFSLISIIYSFHYSTSLHVISCYLSTF</sequence>
<name>A0A0E9RTH5_ANGAN</name>